<dbReference type="OMA" id="EMCLNVQ"/>
<dbReference type="Gramene" id="KRH59006">
    <property type="protein sequence ID" value="KRH59006"/>
    <property type="gene ID" value="GLYMA_05G160700"/>
</dbReference>
<evidence type="ECO:0000256" key="1">
    <source>
        <dbReference type="ARBA" id="ARBA00004123"/>
    </source>
</evidence>
<dbReference type="AlphaFoldDB" id="I1K415"/>
<reference evidence="4 5" key="1">
    <citation type="journal article" date="2010" name="Nature">
        <title>Genome sequence of the palaeopolyploid soybean.</title>
        <authorList>
            <person name="Schmutz J."/>
            <person name="Cannon S.B."/>
            <person name="Schlueter J."/>
            <person name="Ma J."/>
            <person name="Mitros T."/>
            <person name="Nelson W."/>
            <person name="Hyten D.L."/>
            <person name="Song Q."/>
            <person name="Thelen J.J."/>
            <person name="Cheng J."/>
            <person name="Xu D."/>
            <person name="Hellsten U."/>
            <person name="May G.D."/>
            <person name="Yu Y."/>
            <person name="Sakurai T."/>
            <person name="Umezawa T."/>
            <person name="Bhattacharyya M.K."/>
            <person name="Sandhu D."/>
            <person name="Valliyodan B."/>
            <person name="Lindquist E."/>
            <person name="Peto M."/>
            <person name="Grant D."/>
            <person name="Shu S."/>
            <person name="Goodstein D."/>
            <person name="Barry K."/>
            <person name="Futrell-Griggs M."/>
            <person name="Abernathy B."/>
            <person name="Du J."/>
            <person name="Tian Z."/>
            <person name="Zhu L."/>
            <person name="Gill N."/>
            <person name="Joshi T."/>
            <person name="Libault M."/>
            <person name="Sethuraman A."/>
            <person name="Zhang X.-C."/>
            <person name="Shinozaki K."/>
            <person name="Nguyen H.T."/>
            <person name="Wing R.A."/>
            <person name="Cregan P."/>
            <person name="Specht J."/>
            <person name="Grimwood J."/>
            <person name="Rokhsar D."/>
            <person name="Stacey G."/>
            <person name="Shoemaker R.C."/>
            <person name="Jackson S.A."/>
        </authorList>
    </citation>
    <scope>NUCLEOTIDE SEQUENCE [LARGE SCALE GENOMIC DNA]</scope>
    <source>
        <strain evidence="5">cv. Williams 82</strain>
        <tissue evidence="4">Callus</tissue>
    </source>
</reference>
<evidence type="ECO:0000313" key="6">
    <source>
        <dbReference type="Proteomes" id="UP000008827"/>
    </source>
</evidence>
<reference evidence="4" key="3">
    <citation type="submission" date="2018-07" db="EMBL/GenBank/DDBJ databases">
        <title>WGS assembly of Glycine max.</title>
        <authorList>
            <person name="Schmutz J."/>
            <person name="Cannon S."/>
            <person name="Schlueter J."/>
            <person name="Ma J."/>
            <person name="Mitros T."/>
            <person name="Nelson W."/>
            <person name="Hyten D."/>
            <person name="Song Q."/>
            <person name="Thelen J."/>
            <person name="Cheng J."/>
            <person name="Xu D."/>
            <person name="Hellsten U."/>
            <person name="May G."/>
            <person name="Yu Y."/>
            <person name="Sakurai T."/>
            <person name="Umezawa T."/>
            <person name="Bhattacharyya M."/>
            <person name="Sandhu D."/>
            <person name="Valliyodan B."/>
            <person name="Lindquist E."/>
            <person name="Peto M."/>
            <person name="Grant D."/>
            <person name="Shu S."/>
            <person name="Goodstein D."/>
            <person name="Barry K."/>
            <person name="Futrell-Griggs M."/>
            <person name="Abernathy B."/>
            <person name="Du J."/>
            <person name="Tian Z."/>
            <person name="Zhu L."/>
            <person name="Gill N."/>
            <person name="Joshi T."/>
            <person name="Libault M."/>
            <person name="Sethuraman A."/>
            <person name="Zhang X."/>
            <person name="Shinozaki K."/>
            <person name="Nguyen H."/>
            <person name="Wing R."/>
            <person name="Cregan P."/>
            <person name="Specht J."/>
            <person name="Grimwood J."/>
            <person name="Rokhsar D."/>
            <person name="Stacey G."/>
            <person name="Shoemaker R."/>
            <person name="Jackson S."/>
        </authorList>
    </citation>
    <scope>NUCLEOTIDE SEQUENCE</scope>
    <source>
        <tissue evidence="4">Callus</tissue>
    </source>
</reference>
<dbReference type="GO" id="GO:0005634">
    <property type="term" value="C:nucleus"/>
    <property type="evidence" value="ECO:0000318"/>
    <property type="project" value="GO_Central"/>
</dbReference>
<dbReference type="EMBL" id="CM000838">
    <property type="protein sequence ID" value="KRH59006.1"/>
    <property type="molecule type" value="Genomic_DNA"/>
</dbReference>
<name>I1K415_SOYBN</name>
<dbReference type="Proteomes" id="UP000008827">
    <property type="component" value="Chromosome 5"/>
</dbReference>
<dbReference type="RefSeq" id="XP_006580176.1">
    <property type="nucleotide sequence ID" value="XM_006580113.3"/>
</dbReference>
<dbReference type="KEGG" id="gmx:100793239"/>
<gene>
    <name evidence="5" type="primary">LOC100793239</name>
    <name evidence="4" type="ORF">GLYMA_05G160700</name>
</gene>
<evidence type="ECO:0000256" key="2">
    <source>
        <dbReference type="ARBA" id="ARBA00023242"/>
    </source>
</evidence>
<dbReference type="GO" id="GO:0043565">
    <property type="term" value="F:sequence-specific DNA binding"/>
    <property type="evidence" value="ECO:0000318"/>
    <property type="project" value="GO_Central"/>
</dbReference>
<dbReference type="SMR" id="I1K415"/>
<dbReference type="InterPro" id="IPR054502">
    <property type="entry name" value="bHLH-TF_ACT-like_plant"/>
</dbReference>
<evidence type="ECO:0000259" key="3">
    <source>
        <dbReference type="Pfam" id="PF22754"/>
    </source>
</evidence>
<feature type="domain" description="Plant bHLH transcription factor ACT-like" evidence="3">
    <location>
        <begin position="76"/>
        <end position="151"/>
    </location>
</feature>
<reference evidence="5" key="2">
    <citation type="submission" date="2018-02" db="UniProtKB">
        <authorList>
            <consortium name="EnsemblPlants"/>
        </authorList>
    </citation>
    <scope>IDENTIFICATION</scope>
    <source>
        <strain evidence="5">Williams 82</strain>
    </source>
</reference>
<sequence>MACRVQKRISLRRKLRIVRVLTCSNSAKRTSLVKSTVLRLYKLKLALETVKRQYENLLATRREFISLSNHVKENKDVKIEKVGAGTFMVRVTCEKGGDNLVSILEAFDEMCLNVQQARVSCENGFSLEAIAVAENQTLDVRDITEALLKAIGKQSGEKDSQKFDKCCDL</sequence>
<keyword evidence="2" id="KW-0539">Nucleus</keyword>
<keyword evidence="6" id="KW-1185">Reference proteome</keyword>
<dbReference type="EnsemblPlants" id="KRH59006">
    <property type="protein sequence ID" value="KRH59006"/>
    <property type="gene ID" value="GLYMA_05G160700"/>
</dbReference>
<dbReference type="Pfam" id="PF22754">
    <property type="entry name" value="bHLH-TF_ACT-like_plant"/>
    <property type="match status" value="1"/>
</dbReference>
<dbReference type="PANTHER" id="PTHR31945">
    <property type="entry name" value="TRANSCRIPTION FACTOR SCREAM2-RELATED"/>
    <property type="match status" value="1"/>
</dbReference>
<comment type="subcellular location">
    <subcellularLocation>
        <location evidence="1">Nucleus</location>
    </subcellularLocation>
</comment>
<dbReference type="PANTHER" id="PTHR31945:SF27">
    <property type="entry name" value="TRANSCRIPTION FACTOR BHLH35-LIKE PROTEIN"/>
    <property type="match status" value="1"/>
</dbReference>
<accession>I1K415</accession>
<dbReference type="GO" id="GO:0003700">
    <property type="term" value="F:DNA-binding transcription factor activity"/>
    <property type="evidence" value="ECO:0000318"/>
    <property type="project" value="GO_Central"/>
</dbReference>
<organism evidence="5">
    <name type="scientific">Glycine max</name>
    <name type="common">Soybean</name>
    <name type="synonym">Glycine hispida</name>
    <dbReference type="NCBI Taxonomy" id="3847"/>
    <lineage>
        <taxon>Eukaryota</taxon>
        <taxon>Viridiplantae</taxon>
        <taxon>Streptophyta</taxon>
        <taxon>Embryophyta</taxon>
        <taxon>Tracheophyta</taxon>
        <taxon>Spermatophyta</taxon>
        <taxon>Magnoliopsida</taxon>
        <taxon>eudicotyledons</taxon>
        <taxon>Gunneridae</taxon>
        <taxon>Pentapetalae</taxon>
        <taxon>rosids</taxon>
        <taxon>fabids</taxon>
        <taxon>Fabales</taxon>
        <taxon>Fabaceae</taxon>
        <taxon>Papilionoideae</taxon>
        <taxon>50 kb inversion clade</taxon>
        <taxon>NPAAA clade</taxon>
        <taxon>indigoferoid/millettioid clade</taxon>
        <taxon>Phaseoleae</taxon>
        <taxon>Glycine</taxon>
        <taxon>Glycine subgen. Soja</taxon>
    </lineage>
</organism>
<protein>
    <recommendedName>
        <fullName evidence="3">Plant bHLH transcription factor ACT-like domain-containing protein</fullName>
    </recommendedName>
</protein>
<dbReference type="eggNOG" id="ENOG502S39T">
    <property type="taxonomic scope" value="Eukaryota"/>
</dbReference>
<evidence type="ECO:0000313" key="5">
    <source>
        <dbReference type="EnsemblPlants" id="KRH59006"/>
    </source>
</evidence>
<dbReference type="PaxDb" id="3847-GLYMA05G29300.1"/>
<dbReference type="InterPro" id="IPR051358">
    <property type="entry name" value="TF_AMS/ICE1/BHLH6-like"/>
</dbReference>
<proteinExistence type="predicted"/>
<evidence type="ECO:0000313" key="4">
    <source>
        <dbReference type="EMBL" id="KRH59006.1"/>
    </source>
</evidence>
<dbReference type="HOGENOM" id="CLU_121145_1_0_1"/>
<dbReference type="GeneID" id="100793239"/>
<dbReference type="OrthoDB" id="1057417at2759"/>
<dbReference type="GO" id="GO:0006355">
    <property type="term" value="P:regulation of DNA-templated transcription"/>
    <property type="evidence" value="ECO:0000318"/>
    <property type="project" value="GO_Central"/>
</dbReference>